<feature type="transmembrane region" description="Helical" evidence="2">
    <location>
        <begin position="184"/>
        <end position="202"/>
    </location>
</feature>
<dbReference type="Proteomes" id="UP000317036">
    <property type="component" value="Unassembled WGS sequence"/>
</dbReference>
<evidence type="ECO:0000256" key="2">
    <source>
        <dbReference type="SAM" id="Phobius"/>
    </source>
</evidence>
<dbReference type="RefSeq" id="WP_144842550.1">
    <property type="nucleotide sequence ID" value="NZ_VNJI01000001.1"/>
</dbReference>
<feature type="region of interest" description="Disordered" evidence="1">
    <location>
        <begin position="1"/>
        <end position="22"/>
    </location>
</feature>
<feature type="compositionally biased region" description="Basic residues" evidence="1">
    <location>
        <begin position="9"/>
        <end position="18"/>
    </location>
</feature>
<keyword evidence="2" id="KW-1133">Transmembrane helix</keyword>
<dbReference type="EMBL" id="VNJI01000001">
    <property type="protein sequence ID" value="TVY11966.1"/>
    <property type="molecule type" value="Genomic_DNA"/>
</dbReference>
<dbReference type="AlphaFoldDB" id="A0A559KIM2"/>
<organism evidence="3 4">
    <name type="scientific">Paenibacillus cremeus</name>
    <dbReference type="NCBI Taxonomy" id="2163881"/>
    <lineage>
        <taxon>Bacteria</taxon>
        <taxon>Bacillati</taxon>
        <taxon>Bacillota</taxon>
        <taxon>Bacilli</taxon>
        <taxon>Bacillales</taxon>
        <taxon>Paenibacillaceae</taxon>
        <taxon>Paenibacillus</taxon>
    </lineage>
</organism>
<reference evidence="3 4" key="1">
    <citation type="submission" date="2019-07" db="EMBL/GenBank/DDBJ databases">
        <authorList>
            <person name="Kim J."/>
        </authorList>
    </citation>
    <scope>NUCLEOTIDE SEQUENCE [LARGE SCALE GENOMIC DNA]</scope>
    <source>
        <strain evidence="3 4">JC52</strain>
    </source>
</reference>
<proteinExistence type="predicted"/>
<sequence length="265" mass="29161">MAGIGGKLHNPHRQQHRHQNQDRDASDQSAFSFGRACVIAAPLAGCSVVLPALAALWAAPISGLSVDEVTLFNISAAAVVSLIFIMVLIMLLFRSLFRDRFLELRCVIAAGGTLDEILESKLRLVKAIWPLLAQVLLLLGCVLLMHWLWLAEGVLAYGLGAITDTLVIGLIIVLLMLGDRRGSVIASAFFSVVHLVVPFTGIAWTLMPLKWCSLTASILPLLWSGWRLQRVLMRIEAHLCLSFLVSAHHAKETICTRVLTLFRQR</sequence>
<feature type="transmembrane region" description="Helical" evidence="2">
    <location>
        <begin position="36"/>
        <end position="59"/>
    </location>
</feature>
<feature type="transmembrane region" description="Helical" evidence="2">
    <location>
        <begin position="127"/>
        <end position="149"/>
    </location>
</feature>
<keyword evidence="2" id="KW-0472">Membrane</keyword>
<gene>
    <name evidence="3" type="ORF">FPZ49_01425</name>
</gene>
<accession>A0A559KIM2</accession>
<feature type="transmembrane region" description="Helical" evidence="2">
    <location>
        <begin position="155"/>
        <end position="177"/>
    </location>
</feature>
<evidence type="ECO:0000313" key="3">
    <source>
        <dbReference type="EMBL" id="TVY11966.1"/>
    </source>
</evidence>
<name>A0A559KIM2_9BACL</name>
<evidence type="ECO:0000313" key="4">
    <source>
        <dbReference type="Proteomes" id="UP000317036"/>
    </source>
</evidence>
<comment type="caution">
    <text evidence="3">The sequence shown here is derived from an EMBL/GenBank/DDBJ whole genome shotgun (WGS) entry which is preliminary data.</text>
</comment>
<protein>
    <submittedName>
        <fullName evidence="3">Uncharacterized protein</fullName>
    </submittedName>
</protein>
<keyword evidence="4" id="KW-1185">Reference proteome</keyword>
<feature type="transmembrane region" description="Helical" evidence="2">
    <location>
        <begin position="71"/>
        <end position="93"/>
    </location>
</feature>
<evidence type="ECO:0000256" key="1">
    <source>
        <dbReference type="SAM" id="MobiDB-lite"/>
    </source>
</evidence>
<keyword evidence="2" id="KW-0812">Transmembrane</keyword>